<sequence>MDSSPHLLRRRLMPLAGGLASLSLVLAGCSAPAPAPQESEAPSATASPTPEVPDVATGDMPRELAELIVGWYQGADVPTGGRLDSAVSSRTTSSGSLTVEAELGTWNGEEIAVLTSGDDVSLAVAVEGDAEEPPVWTIVGGWWPSQGIDMPALGEGARHILFVGADAREKEGELITSTRADALQVVGVDGMGGGGIVGIPRDLWVPLAGGGEAKINAALVFGGPEGQQQAVTNASEIELDGYVLTGFLGFQSIVEDSGGLSLDAPVRVKDVPAGDVVLNPVDALMYVRERKTLPGGDFDRSFHQGVALLGFGARALLDGPGALARSLAVVDPHVHTNVSAEDMLTFAAWLYRADLSKVGHAVPPAPFGTSSDGQSILVNDDGVQAVFDDFADGRLDD</sequence>
<dbReference type="InterPro" id="IPR004474">
    <property type="entry name" value="LytR_CpsA_psr"/>
</dbReference>
<protein>
    <submittedName>
        <fullName evidence="5">LytR family transcriptional attenuator</fullName>
    </submittedName>
</protein>
<name>A0A4Q8ABQ2_9MICC</name>
<keyword evidence="3" id="KW-0732">Signal</keyword>
<proteinExistence type="inferred from homology"/>
<feature type="chain" id="PRO_5039371160" evidence="3">
    <location>
        <begin position="36"/>
        <end position="397"/>
    </location>
</feature>
<accession>A0A4Q8ABQ2</accession>
<dbReference type="PROSITE" id="PS51318">
    <property type="entry name" value="TAT"/>
    <property type="match status" value="1"/>
</dbReference>
<feature type="region of interest" description="Disordered" evidence="2">
    <location>
        <begin position="30"/>
        <end position="57"/>
    </location>
</feature>
<feature type="compositionally biased region" description="Low complexity" evidence="2">
    <location>
        <begin position="30"/>
        <end position="49"/>
    </location>
</feature>
<dbReference type="EMBL" id="SHLA01000001">
    <property type="protein sequence ID" value="RZU61600.1"/>
    <property type="molecule type" value="Genomic_DNA"/>
</dbReference>
<dbReference type="RefSeq" id="WP_130449983.1">
    <property type="nucleotide sequence ID" value="NZ_SHLA01000001.1"/>
</dbReference>
<gene>
    <name evidence="5" type="ORF">EV380_1174</name>
</gene>
<comment type="similarity">
    <text evidence="1">Belongs to the LytR/CpsA/Psr (LCP) family.</text>
</comment>
<dbReference type="Proteomes" id="UP000292685">
    <property type="component" value="Unassembled WGS sequence"/>
</dbReference>
<keyword evidence="6" id="KW-1185">Reference proteome</keyword>
<evidence type="ECO:0000256" key="3">
    <source>
        <dbReference type="SAM" id="SignalP"/>
    </source>
</evidence>
<dbReference type="PANTHER" id="PTHR33392:SF6">
    <property type="entry name" value="POLYISOPRENYL-TEICHOIC ACID--PEPTIDOGLYCAN TEICHOIC ACID TRANSFERASE TAGU"/>
    <property type="match status" value="1"/>
</dbReference>
<evidence type="ECO:0000256" key="1">
    <source>
        <dbReference type="ARBA" id="ARBA00006068"/>
    </source>
</evidence>
<evidence type="ECO:0000313" key="6">
    <source>
        <dbReference type="Proteomes" id="UP000292685"/>
    </source>
</evidence>
<dbReference type="Pfam" id="PF03816">
    <property type="entry name" value="LytR_cpsA_psr"/>
    <property type="match status" value="1"/>
</dbReference>
<dbReference type="OrthoDB" id="9782542at2"/>
<evidence type="ECO:0000313" key="5">
    <source>
        <dbReference type="EMBL" id="RZU61600.1"/>
    </source>
</evidence>
<reference evidence="5 6" key="1">
    <citation type="submission" date="2019-02" db="EMBL/GenBank/DDBJ databases">
        <title>Sequencing the genomes of 1000 actinobacteria strains.</title>
        <authorList>
            <person name="Klenk H.-P."/>
        </authorList>
    </citation>
    <scope>NUCLEOTIDE SEQUENCE [LARGE SCALE GENOMIC DNA]</scope>
    <source>
        <strain evidence="5 6">DSM 17364</strain>
    </source>
</reference>
<organism evidence="5 6">
    <name type="scientific">Zhihengliuella halotolerans</name>
    <dbReference type="NCBI Taxonomy" id="370736"/>
    <lineage>
        <taxon>Bacteria</taxon>
        <taxon>Bacillati</taxon>
        <taxon>Actinomycetota</taxon>
        <taxon>Actinomycetes</taxon>
        <taxon>Micrococcales</taxon>
        <taxon>Micrococcaceae</taxon>
        <taxon>Zhihengliuella</taxon>
    </lineage>
</organism>
<dbReference type="Gene3D" id="3.40.630.190">
    <property type="entry name" value="LCP protein"/>
    <property type="match status" value="1"/>
</dbReference>
<dbReference type="PANTHER" id="PTHR33392">
    <property type="entry name" value="POLYISOPRENYL-TEICHOIC ACID--PEPTIDOGLYCAN TEICHOIC ACID TRANSFERASE TAGU"/>
    <property type="match status" value="1"/>
</dbReference>
<dbReference type="InterPro" id="IPR006311">
    <property type="entry name" value="TAT_signal"/>
</dbReference>
<evidence type="ECO:0000256" key="2">
    <source>
        <dbReference type="SAM" id="MobiDB-lite"/>
    </source>
</evidence>
<evidence type="ECO:0000259" key="4">
    <source>
        <dbReference type="Pfam" id="PF03816"/>
    </source>
</evidence>
<comment type="caution">
    <text evidence="5">The sequence shown here is derived from an EMBL/GenBank/DDBJ whole genome shotgun (WGS) entry which is preliminary data.</text>
</comment>
<feature type="signal peptide" evidence="3">
    <location>
        <begin position="1"/>
        <end position="35"/>
    </location>
</feature>
<dbReference type="AlphaFoldDB" id="A0A4Q8ABQ2"/>
<feature type="domain" description="Cell envelope-related transcriptional attenuator" evidence="4">
    <location>
        <begin position="181"/>
        <end position="305"/>
    </location>
</feature>
<dbReference type="InterPro" id="IPR050922">
    <property type="entry name" value="LytR/CpsA/Psr_CW_biosynth"/>
</dbReference>